<dbReference type="InterPro" id="IPR044123">
    <property type="entry name" value="W2_eIF2B_epsilon"/>
</dbReference>
<feature type="region of interest" description="Disordered" evidence="11">
    <location>
        <begin position="1"/>
        <end position="22"/>
    </location>
</feature>
<dbReference type="SMART" id="SM00515">
    <property type="entry name" value="eIF5C"/>
    <property type="match status" value="1"/>
</dbReference>
<dbReference type="Pfam" id="PF02020">
    <property type="entry name" value="W2"/>
    <property type="match status" value="1"/>
</dbReference>
<evidence type="ECO:0000256" key="1">
    <source>
        <dbReference type="ARBA" id="ARBA00004514"/>
    </source>
</evidence>
<gene>
    <name evidence="13" type="ORF">P167DRAFT_157308</name>
</gene>
<dbReference type="GO" id="GO:0031369">
    <property type="term" value="F:translation initiation factor binding"/>
    <property type="evidence" value="ECO:0007669"/>
    <property type="project" value="InterPro"/>
</dbReference>
<dbReference type="InterPro" id="IPR003307">
    <property type="entry name" value="W2_domain"/>
</dbReference>
<evidence type="ECO:0000256" key="7">
    <source>
        <dbReference type="ARBA" id="ARBA00031190"/>
    </source>
</evidence>
<dbReference type="Proteomes" id="UP000277580">
    <property type="component" value="Unassembled WGS sequence"/>
</dbReference>
<feature type="region of interest" description="Disordered" evidence="11">
    <location>
        <begin position="522"/>
        <end position="547"/>
    </location>
</feature>
<feature type="region of interest" description="Disordered" evidence="11">
    <location>
        <begin position="700"/>
        <end position="721"/>
    </location>
</feature>
<dbReference type="GO" id="GO:0005829">
    <property type="term" value="C:cytosol"/>
    <property type="evidence" value="ECO:0007669"/>
    <property type="project" value="UniProtKB-SubCell"/>
</dbReference>
<dbReference type="EMBL" id="ML119128">
    <property type="protein sequence ID" value="RPB12459.1"/>
    <property type="molecule type" value="Genomic_DNA"/>
</dbReference>
<feature type="domain" description="W2" evidence="12">
    <location>
        <begin position="536"/>
        <end position="708"/>
    </location>
</feature>
<dbReference type="Pfam" id="PF25084">
    <property type="entry name" value="LbH_EIF2B"/>
    <property type="match status" value="1"/>
</dbReference>
<accession>A0A3N4KSR9</accession>
<dbReference type="InterPro" id="IPR035543">
    <property type="entry name" value="eIF-2B_epsilon_N"/>
</dbReference>
<dbReference type="GO" id="GO:0005085">
    <property type="term" value="F:guanyl-nucleotide exchange factor activity"/>
    <property type="evidence" value="ECO:0007669"/>
    <property type="project" value="InterPro"/>
</dbReference>
<feature type="compositionally biased region" description="Acidic residues" evidence="11">
    <location>
        <begin position="505"/>
        <end position="515"/>
    </location>
</feature>
<evidence type="ECO:0000313" key="13">
    <source>
        <dbReference type="EMBL" id="RPB12459.1"/>
    </source>
</evidence>
<dbReference type="FunCoup" id="A0A3N4KSR9">
    <property type="interactions" value="1171"/>
</dbReference>
<dbReference type="AlphaFoldDB" id="A0A3N4KSR9"/>
<dbReference type="PANTHER" id="PTHR45887:SF1">
    <property type="entry name" value="TRANSLATION INITIATION FACTOR EIF-2B SUBUNIT EPSILON"/>
    <property type="match status" value="1"/>
</dbReference>
<evidence type="ECO:0000256" key="5">
    <source>
        <dbReference type="ARBA" id="ARBA00022540"/>
    </source>
</evidence>
<comment type="subunit">
    <text evidence="10">Component of the translation initiation factor 2B (eIF2B) complex which is a heterodecamer of two sets of five different subunits: alpha, beta, gamma, delta and epsilon. Subunits alpha, beta and delta comprise a regulatory subcomplex and subunits epsilon and gamma comprise a catalytic subcomplex. Within the complex, the hexameric regulatory complex resides at the center, with the two heterodimeric catalytic subcomplexes bound on opposite sides.</text>
</comment>
<comment type="subcellular location">
    <subcellularLocation>
        <location evidence="1">Cytoplasm</location>
        <location evidence="1">Cytosol</location>
    </subcellularLocation>
</comment>
<feature type="compositionally biased region" description="Acidic residues" evidence="11">
    <location>
        <begin position="467"/>
        <end position="479"/>
    </location>
</feature>
<feature type="region of interest" description="Disordered" evidence="11">
    <location>
        <begin position="498"/>
        <end position="517"/>
    </location>
</feature>
<comment type="similarity">
    <text evidence="2">Belongs to the eIF-2B gamma/epsilon subunits family.</text>
</comment>
<dbReference type="GO" id="GO:0003743">
    <property type="term" value="F:translation initiation factor activity"/>
    <property type="evidence" value="ECO:0007669"/>
    <property type="project" value="TreeGrafter"/>
</dbReference>
<dbReference type="InterPro" id="IPR029044">
    <property type="entry name" value="Nucleotide-diphossugar_trans"/>
</dbReference>
<dbReference type="CDD" id="cd04197">
    <property type="entry name" value="eIF-2B_epsilon_N"/>
    <property type="match status" value="1"/>
</dbReference>
<dbReference type="InParanoid" id="A0A3N4KSR9"/>
<dbReference type="PANTHER" id="PTHR45887">
    <property type="entry name" value="TRANSLATION INITIATION FACTOR EIF-2B SUBUNIT EPSILON"/>
    <property type="match status" value="1"/>
</dbReference>
<evidence type="ECO:0000259" key="12">
    <source>
        <dbReference type="PROSITE" id="PS51363"/>
    </source>
</evidence>
<dbReference type="Pfam" id="PF00483">
    <property type="entry name" value="NTP_transferase"/>
    <property type="match status" value="1"/>
</dbReference>
<organism evidence="13 14">
    <name type="scientific">Morchella conica CCBAS932</name>
    <dbReference type="NCBI Taxonomy" id="1392247"/>
    <lineage>
        <taxon>Eukaryota</taxon>
        <taxon>Fungi</taxon>
        <taxon>Dikarya</taxon>
        <taxon>Ascomycota</taxon>
        <taxon>Pezizomycotina</taxon>
        <taxon>Pezizomycetes</taxon>
        <taxon>Pezizales</taxon>
        <taxon>Morchellaceae</taxon>
        <taxon>Morchella</taxon>
    </lineage>
</organism>
<evidence type="ECO:0000256" key="9">
    <source>
        <dbReference type="ARBA" id="ARBA00044345"/>
    </source>
</evidence>
<proteinExistence type="inferred from homology"/>
<keyword evidence="4" id="KW-0963">Cytoplasm</keyword>
<name>A0A3N4KSR9_9PEZI</name>
<dbReference type="InterPro" id="IPR051956">
    <property type="entry name" value="eIF2B_epsilon"/>
</dbReference>
<dbReference type="SUPFAM" id="SSF53448">
    <property type="entry name" value="Nucleotide-diphospho-sugar transferases"/>
    <property type="match status" value="1"/>
</dbReference>
<dbReference type="CDD" id="cd05787">
    <property type="entry name" value="LbH_eIF2B_epsilon"/>
    <property type="match status" value="1"/>
</dbReference>
<evidence type="ECO:0000256" key="4">
    <source>
        <dbReference type="ARBA" id="ARBA00022490"/>
    </source>
</evidence>
<keyword evidence="14" id="KW-1185">Reference proteome</keyword>
<dbReference type="OrthoDB" id="424572at2759"/>
<dbReference type="PROSITE" id="PS51363">
    <property type="entry name" value="W2"/>
    <property type="match status" value="1"/>
</dbReference>
<reference evidence="13 14" key="1">
    <citation type="journal article" date="2018" name="Nat. Ecol. Evol.">
        <title>Pezizomycetes genomes reveal the molecular basis of ectomycorrhizal truffle lifestyle.</title>
        <authorList>
            <person name="Murat C."/>
            <person name="Payen T."/>
            <person name="Noel B."/>
            <person name="Kuo A."/>
            <person name="Morin E."/>
            <person name="Chen J."/>
            <person name="Kohler A."/>
            <person name="Krizsan K."/>
            <person name="Balestrini R."/>
            <person name="Da Silva C."/>
            <person name="Montanini B."/>
            <person name="Hainaut M."/>
            <person name="Levati E."/>
            <person name="Barry K.W."/>
            <person name="Belfiori B."/>
            <person name="Cichocki N."/>
            <person name="Clum A."/>
            <person name="Dockter R.B."/>
            <person name="Fauchery L."/>
            <person name="Guy J."/>
            <person name="Iotti M."/>
            <person name="Le Tacon F."/>
            <person name="Lindquist E.A."/>
            <person name="Lipzen A."/>
            <person name="Malagnac F."/>
            <person name="Mello A."/>
            <person name="Molinier V."/>
            <person name="Miyauchi S."/>
            <person name="Poulain J."/>
            <person name="Riccioni C."/>
            <person name="Rubini A."/>
            <person name="Sitrit Y."/>
            <person name="Splivallo R."/>
            <person name="Traeger S."/>
            <person name="Wang M."/>
            <person name="Zifcakova L."/>
            <person name="Wipf D."/>
            <person name="Zambonelli A."/>
            <person name="Paolocci F."/>
            <person name="Nowrousian M."/>
            <person name="Ottonello S."/>
            <person name="Baldrian P."/>
            <person name="Spatafora J.W."/>
            <person name="Henrissat B."/>
            <person name="Nagy L.G."/>
            <person name="Aury J.M."/>
            <person name="Wincker P."/>
            <person name="Grigoriev I.V."/>
            <person name="Bonfante P."/>
            <person name="Martin F.M."/>
        </authorList>
    </citation>
    <scope>NUCLEOTIDE SEQUENCE [LARGE SCALE GENOMIC DNA]</scope>
    <source>
        <strain evidence="13 14">CCBAS932</strain>
    </source>
</reference>
<evidence type="ECO:0000256" key="3">
    <source>
        <dbReference type="ARBA" id="ARBA00018601"/>
    </source>
</evidence>
<dbReference type="GO" id="GO:0005851">
    <property type="term" value="C:eukaryotic translation initiation factor 2B complex"/>
    <property type="evidence" value="ECO:0007669"/>
    <property type="project" value="TreeGrafter"/>
</dbReference>
<dbReference type="Gene3D" id="1.25.40.180">
    <property type="match status" value="1"/>
</dbReference>
<dbReference type="STRING" id="1392247.A0A3N4KSR9"/>
<dbReference type="InterPro" id="IPR005835">
    <property type="entry name" value="NTP_transferase_dom"/>
</dbReference>
<dbReference type="Gene3D" id="3.90.550.10">
    <property type="entry name" value="Spore Coat Polysaccharide Biosynthesis Protein SpsA, Chain A"/>
    <property type="match status" value="1"/>
</dbReference>
<dbReference type="InterPro" id="IPR056764">
    <property type="entry name" value="LbH_EIF2B3/5"/>
</dbReference>
<keyword evidence="5" id="KW-0396">Initiation factor</keyword>
<evidence type="ECO:0000256" key="8">
    <source>
        <dbReference type="ARBA" id="ARBA00044144"/>
    </source>
</evidence>
<evidence type="ECO:0000256" key="11">
    <source>
        <dbReference type="SAM" id="MobiDB-lite"/>
    </source>
</evidence>
<evidence type="ECO:0000256" key="2">
    <source>
        <dbReference type="ARBA" id="ARBA00007878"/>
    </source>
</evidence>
<dbReference type="InterPro" id="IPR016024">
    <property type="entry name" value="ARM-type_fold"/>
</dbReference>
<evidence type="ECO:0000256" key="10">
    <source>
        <dbReference type="ARBA" id="ARBA00046432"/>
    </source>
</evidence>
<feature type="region of interest" description="Disordered" evidence="11">
    <location>
        <begin position="435"/>
        <end position="484"/>
    </location>
</feature>
<evidence type="ECO:0000313" key="14">
    <source>
        <dbReference type="Proteomes" id="UP000277580"/>
    </source>
</evidence>
<evidence type="ECO:0000256" key="6">
    <source>
        <dbReference type="ARBA" id="ARBA00030179"/>
    </source>
</evidence>
<dbReference type="Gene3D" id="2.160.10.10">
    <property type="entry name" value="Hexapeptide repeat proteins"/>
    <property type="match status" value="2"/>
</dbReference>
<keyword evidence="5" id="KW-0648">Protein biosynthesis</keyword>
<dbReference type="CDD" id="cd11558">
    <property type="entry name" value="W2_eIF2B_epsilon"/>
    <property type="match status" value="1"/>
</dbReference>
<sequence length="721" mass="79689">MSNRKEKKATPASSGGKKREGDAREIHRLQAILTDGFENRFRPLTLETPRCLLPLANTPLIDYTLEFLAFSGVEDVFIYASSHAEKIEEYIRGSKWNQPSSPIKNCQIIVSPTSTSVGDAMRDLDQKQIITHDFLLIHGDFIGNLSLDSVLEEHNKRRAISSKAIMTMVLREAGTAHRSKTRSETGIFVIEKGTNRCVHYEEVGTKDGDMTFLPASLIKAHSELQIRSDLLDCSLDICAPNVPVLYTENFDYQHHRRDFLNGVLRETDLYEMSIHAHILSDQYGARARSLQTYDAISRDITSRWAYPLCPDSNLGIDQAYSLKKGNIYVEDDVSLAKSTIINRMTILGSGTRIGENTVVGQSVIGRNCEIGDETEIECAHIWDGVTIGDGCKINNAIIANNVTLGNRCIIQPGSIISYGVKIAGGTTVRAGSRICNSSSKINDDDSDDEKRTDEDLVGIGGIGFEYEGSDDDDDDDDGLEGSLRDGLVFNMNHSNLSDSSISTISDDEDDSEDDMPGLKARLARSDSVTTAGSEDNDEAESWHKEASQSLFSAVEGDHPVEVASLELNGLRMSANASWHQVRRAVVTALVARVEQLVSKASKTIAAATETVFTRWSPLIKRTIFERKDQVDFLLIVQKECVDKKQGPTLLFAICQKMFEADLVEEVSVNAWWADERSSTDVGGMANVRKVTKAFVEWLAEAEEESSEVEDSEEDGEDGEEE</sequence>
<protein>
    <recommendedName>
        <fullName evidence="3">Mannose-1-phosphate guanyltransferase</fullName>
    </recommendedName>
    <alternativeName>
        <fullName evidence="7">GDP-mannose pyrophosphorylase</fullName>
    </alternativeName>
    <alternativeName>
        <fullName evidence="6">GTP-mannose-1-phosphate guanylyltransferase</fullName>
    </alternativeName>
    <alternativeName>
        <fullName evidence="8">Translation initiation factor eIF2B subunit epsilon</fullName>
    </alternativeName>
    <alternativeName>
        <fullName evidence="9">eIF2B GDP-GTP exchange factor subunit epsilon</fullName>
    </alternativeName>
</protein>
<dbReference type="SUPFAM" id="SSF48371">
    <property type="entry name" value="ARM repeat"/>
    <property type="match status" value="1"/>
</dbReference>
<dbReference type="FunFam" id="3.90.550.10:FF:000066">
    <property type="entry name" value="Translation initiation factor eIF-2B subunit epsilon"/>
    <property type="match status" value="1"/>
</dbReference>